<keyword evidence="9 15" id="KW-0547">Nucleotide-binding</keyword>
<feature type="domain" description="Protein kinase" evidence="17">
    <location>
        <begin position="379"/>
        <end position="630"/>
    </location>
</feature>
<dbReference type="Pfam" id="PF00069">
    <property type="entry name" value="Pkinase"/>
    <property type="match status" value="1"/>
</dbReference>
<dbReference type="InterPro" id="IPR036936">
    <property type="entry name" value="CRIB_dom_sf"/>
</dbReference>
<keyword evidence="10" id="KW-0418">Kinase</keyword>
<feature type="compositionally biased region" description="Polar residues" evidence="16">
    <location>
        <begin position="181"/>
        <end position="206"/>
    </location>
</feature>
<dbReference type="InterPro" id="IPR000719">
    <property type="entry name" value="Prot_kinase_dom"/>
</dbReference>
<name>A0A914DKJ8_9BILA</name>
<feature type="region of interest" description="Disordered" evidence="16">
    <location>
        <begin position="1"/>
        <end position="74"/>
    </location>
</feature>
<dbReference type="FunFam" id="3.30.200.20:FF:000705">
    <property type="entry name" value="Non-specific serine/threonine protein kinase"/>
    <property type="match status" value="1"/>
</dbReference>
<dbReference type="PROSITE" id="PS50011">
    <property type="entry name" value="PROTEIN_KINASE_DOM"/>
    <property type="match status" value="1"/>
</dbReference>
<dbReference type="InterPro" id="IPR051931">
    <property type="entry name" value="PAK3-like"/>
</dbReference>
<dbReference type="PROSITE" id="PS00107">
    <property type="entry name" value="PROTEIN_KINASE_ATP"/>
    <property type="match status" value="1"/>
</dbReference>
<dbReference type="GO" id="GO:0005886">
    <property type="term" value="C:plasma membrane"/>
    <property type="evidence" value="ECO:0007669"/>
    <property type="project" value="UniProtKB-ARBA"/>
</dbReference>
<dbReference type="InterPro" id="IPR008271">
    <property type="entry name" value="Ser/Thr_kinase_AS"/>
</dbReference>
<dbReference type="EC" id="2.7.11.1" evidence="4"/>
<evidence type="ECO:0000256" key="16">
    <source>
        <dbReference type="SAM" id="MobiDB-lite"/>
    </source>
</evidence>
<evidence type="ECO:0000256" key="11">
    <source>
        <dbReference type="ARBA" id="ARBA00022840"/>
    </source>
</evidence>
<evidence type="ECO:0000256" key="7">
    <source>
        <dbReference type="ARBA" id="ARBA00022527"/>
    </source>
</evidence>
<sequence length="654" mass="72908">MSSAYDEKPPPPPIRFSSSSSSMGRDRDPNGFMDLKPLPREPESFSSFFSSAANQKKAKKEKKHHFKKNKEKEKYNDKPVISLPSDFQHTVHVGYDPGTGEFTGMPEAWKKLLLQAQISKQEQQKNPQAVLDALKYYTRPDFSQQKWLQPSNYDGQGSNDNLNNTPNSGYFLHALQHHQSQPTSYSTGSLPYLHTTKQNKSSQQTFGGIKNHNNHFEINNKNFAADAGLSTSLHSGHLTKSLSVSSNPTSSTNGNGHYQHKSSGYGSGGITGTNGHQYPSNLSSRNTLDNSVRKSIPPNYAPPPIPDDGEEEAPPIPDRPAKTLSIYTKPKEEEERAELIQNGVFGRINANQRRRKLTDAEVLAKLKTIVTIGNPDRKYQKIEKIGSGASGSVFTAIEVNTGAEVAIKQMNLSQQPKKELIINEILVMRENKHPNIVNYLDSYLVVDDLWVVMEYLAGGSLTDVVTECQMEEGMIAAVCREVLQALEFLHSRHVIHRDIKSDNILLGMDGSVKLTDFGFCAQITPEQNKRTTMVGTPYWMAPEVVSRQQYGPKVDVWSLGIMAIEMVEGEPPYLNENPLRAIYLIATNGRPDFPSREGISPAFRDFIDAALEVDVEDRFSARELLRHHFLKCAKPLNGLHYLIEAAKKSIAAST</sequence>
<dbReference type="PROSITE" id="PS50108">
    <property type="entry name" value="CRIB"/>
    <property type="match status" value="1"/>
</dbReference>
<accession>A0A914DKJ8</accession>
<comment type="similarity">
    <text evidence="3">Belongs to the protein kinase superfamily. STE Ser/Thr protein kinase family. STE20 subfamily.</text>
</comment>
<feature type="compositionally biased region" description="Polar residues" evidence="16">
    <location>
        <begin position="276"/>
        <end position="290"/>
    </location>
</feature>
<feature type="region of interest" description="Disordered" evidence="16">
    <location>
        <begin position="181"/>
        <end position="213"/>
    </location>
</feature>
<evidence type="ECO:0000256" key="8">
    <source>
        <dbReference type="ARBA" id="ARBA00022679"/>
    </source>
</evidence>
<keyword evidence="11 15" id="KW-0067">ATP-binding</keyword>
<dbReference type="GO" id="GO:0005829">
    <property type="term" value="C:cytosol"/>
    <property type="evidence" value="ECO:0007669"/>
    <property type="project" value="UniProtKB-ARBA"/>
</dbReference>
<evidence type="ECO:0000256" key="1">
    <source>
        <dbReference type="ARBA" id="ARBA00004489"/>
    </source>
</evidence>
<dbReference type="GO" id="GO:0009887">
    <property type="term" value="P:animal organ morphogenesis"/>
    <property type="evidence" value="ECO:0007669"/>
    <property type="project" value="UniProtKB-ARBA"/>
</dbReference>
<feature type="region of interest" description="Disordered" evidence="16">
    <location>
        <begin position="239"/>
        <end position="322"/>
    </location>
</feature>
<feature type="region of interest" description="Disordered" evidence="16">
    <location>
        <begin position="147"/>
        <end position="169"/>
    </location>
</feature>
<evidence type="ECO:0000259" key="18">
    <source>
        <dbReference type="PROSITE" id="PS50108"/>
    </source>
</evidence>
<evidence type="ECO:0000256" key="15">
    <source>
        <dbReference type="PROSITE-ProRule" id="PRU10141"/>
    </source>
</evidence>
<dbReference type="Gene3D" id="3.90.810.10">
    <property type="entry name" value="CRIB domain"/>
    <property type="match status" value="1"/>
</dbReference>
<feature type="compositionally biased region" description="Low complexity" evidence="16">
    <location>
        <begin position="44"/>
        <end position="55"/>
    </location>
</feature>
<dbReference type="PANTHER" id="PTHR45832">
    <property type="entry name" value="SERINE/THREONINE-PROTEIN KINASE SAMKA-RELATED-RELATED"/>
    <property type="match status" value="1"/>
</dbReference>
<dbReference type="WBParaSite" id="ACRNAN_scaffold2888.g27687.t1">
    <property type="protein sequence ID" value="ACRNAN_scaffold2888.g27687.t1"/>
    <property type="gene ID" value="ACRNAN_scaffold2888.g27687"/>
</dbReference>
<comment type="catalytic activity">
    <reaction evidence="14">
        <text>L-seryl-[protein] + ATP = O-phospho-L-seryl-[protein] + ADP + H(+)</text>
        <dbReference type="Rhea" id="RHEA:17989"/>
        <dbReference type="Rhea" id="RHEA-COMP:9863"/>
        <dbReference type="Rhea" id="RHEA-COMP:11604"/>
        <dbReference type="ChEBI" id="CHEBI:15378"/>
        <dbReference type="ChEBI" id="CHEBI:29999"/>
        <dbReference type="ChEBI" id="CHEBI:30616"/>
        <dbReference type="ChEBI" id="CHEBI:83421"/>
        <dbReference type="ChEBI" id="CHEBI:456216"/>
        <dbReference type="EC" id="2.7.11.1"/>
    </reaction>
</comment>
<dbReference type="GO" id="GO:0034329">
    <property type="term" value="P:cell junction assembly"/>
    <property type="evidence" value="ECO:0007669"/>
    <property type="project" value="UniProtKB-ARBA"/>
</dbReference>
<evidence type="ECO:0000256" key="2">
    <source>
        <dbReference type="ARBA" id="ARBA00004496"/>
    </source>
</evidence>
<dbReference type="InterPro" id="IPR000095">
    <property type="entry name" value="CRIB_dom"/>
</dbReference>
<dbReference type="GO" id="GO:0005524">
    <property type="term" value="F:ATP binding"/>
    <property type="evidence" value="ECO:0007669"/>
    <property type="project" value="UniProtKB-UniRule"/>
</dbReference>
<feature type="compositionally biased region" description="Basic residues" evidence="16">
    <location>
        <begin position="56"/>
        <end position="69"/>
    </location>
</feature>
<dbReference type="FunFam" id="3.90.810.10:FF:000005">
    <property type="entry name" value="Non-specific serine/threonine protein kinase"/>
    <property type="match status" value="1"/>
</dbReference>
<dbReference type="GO" id="GO:0030054">
    <property type="term" value="C:cell junction"/>
    <property type="evidence" value="ECO:0007669"/>
    <property type="project" value="UniProtKB-ARBA"/>
</dbReference>
<keyword evidence="12" id="KW-0966">Cell projection</keyword>
<organism evidence="19 20">
    <name type="scientific">Acrobeloides nanus</name>
    <dbReference type="NCBI Taxonomy" id="290746"/>
    <lineage>
        <taxon>Eukaryota</taxon>
        <taxon>Metazoa</taxon>
        <taxon>Ecdysozoa</taxon>
        <taxon>Nematoda</taxon>
        <taxon>Chromadorea</taxon>
        <taxon>Rhabditida</taxon>
        <taxon>Tylenchina</taxon>
        <taxon>Cephalobomorpha</taxon>
        <taxon>Cephaloboidea</taxon>
        <taxon>Cephalobidae</taxon>
        <taxon>Acrobeloides</taxon>
    </lineage>
</organism>
<dbReference type="InterPro" id="IPR011009">
    <property type="entry name" value="Kinase-like_dom_sf"/>
</dbReference>
<keyword evidence="19" id="KW-1185">Reference proteome</keyword>
<proteinExistence type="inferred from homology"/>
<dbReference type="SUPFAM" id="SSF56112">
    <property type="entry name" value="Protein kinase-like (PK-like)"/>
    <property type="match status" value="1"/>
</dbReference>
<evidence type="ECO:0000256" key="5">
    <source>
        <dbReference type="ARBA" id="ARBA00022473"/>
    </source>
</evidence>
<dbReference type="SMART" id="SM00285">
    <property type="entry name" value="PBD"/>
    <property type="match status" value="1"/>
</dbReference>
<comment type="subcellular location">
    <subcellularLocation>
        <location evidence="1">Cell projection</location>
        <location evidence="1">Axon</location>
    </subcellularLocation>
    <subcellularLocation>
        <location evidence="2">Cytoplasm</location>
    </subcellularLocation>
</comment>
<evidence type="ECO:0000256" key="3">
    <source>
        <dbReference type="ARBA" id="ARBA00008874"/>
    </source>
</evidence>
<dbReference type="GO" id="GO:0016477">
    <property type="term" value="P:cell migration"/>
    <property type="evidence" value="ECO:0007669"/>
    <property type="project" value="UniProtKB-ARBA"/>
</dbReference>
<dbReference type="PANTHER" id="PTHR45832:SF22">
    <property type="entry name" value="SERINE_THREONINE-PROTEIN KINASE SAMKA-RELATED"/>
    <property type="match status" value="1"/>
</dbReference>
<dbReference type="InterPro" id="IPR033923">
    <property type="entry name" value="PAK_BD"/>
</dbReference>
<protein>
    <recommendedName>
        <fullName evidence="4">non-specific serine/threonine protein kinase</fullName>
        <ecNumber evidence="4">2.7.11.1</ecNumber>
    </recommendedName>
</protein>
<feature type="domain" description="CRIB" evidence="18">
    <location>
        <begin position="81"/>
        <end position="94"/>
    </location>
</feature>
<evidence type="ECO:0000256" key="10">
    <source>
        <dbReference type="ARBA" id="ARBA00022777"/>
    </source>
</evidence>
<keyword evidence="6" id="KW-0963">Cytoplasm</keyword>
<dbReference type="SMART" id="SM00220">
    <property type="entry name" value="S_TKc"/>
    <property type="match status" value="1"/>
</dbReference>
<evidence type="ECO:0000256" key="4">
    <source>
        <dbReference type="ARBA" id="ARBA00012513"/>
    </source>
</evidence>
<feature type="binding site" evidence="15">
    <location>
        <position position="408"/>
    </location>
    <ligand>
        <name>ATP</name>
        <dbReference type="ChEBI" id="CHEBI:30616"/>
    </ligand>
</feature>
<dbReference type="GO" id="GO:0048598">
    <property type="term" value="P:embryonic morphogenesis"/>
    <property type="evidence" value="ECO:0007669"/>
    <property type="project" value="UniProtKB-ARBA"/>
</dbReference>
<dbReference type="GO" id="GO:0030424">
    <property type="term" value="C:axon"/>
    <property type="evidence" value="ECO:0007669"/>
    <property type="project" value="UniProtKB-SubCell"/>
</dbReference>
<keyword evidence="8" id="KW-0808">Transferase</keyword>
<evidence type="ECO:0000256" key="13">
    <source>
        <dbReference type="ARBA" id="ARBA00047899"/>
    </source>
</evidence>
<comment type="catalytic activity">
    <reaction evidence="13">
        <text>L-threonyl-[protein] + ATP = O-phospho-L-threonyl-[protein] + ADP + H(+)</text>
        <dbReference type="Rhea" id="RHEA:46608"/>
        <dbReference type="Rhea" id="RHEA-COMP:11060"/>
        <dbReference type="Rhea" id="RHEA-COMP:11605"/>
        <dbReference type="ChEBI" id="CHEBI:15378"/>
        <dbReference type="ChEBI" id="CHEBI:30013"/>
        <dbReference type="ChEBI" id="CHEBI:30616"/>
        <dbReference type="ChEBI" id="CHEBI:61977"/>
        <dbReference type="ChEBI" id="CHEBI:456216"/>
        <dbReference type="EC" id="2.7.11.1"/>
    </reaction>
</comment>
<dbReference type="GO" id="GO:0009791">
    <property type="term" value="P:post-embryonic development"/>
    <property type="evidence" value="ECO:0007669"/>
    <property type="project" value="UniProtKB-ARBA"/>
</dbReference>
<dbReference type="InterPro" id="IPR017441">
    <property type="entry name" value="Protein_kinase_ATP_BS"/>
</dbReference>
<evidence type="ECO:0000259" key="17">
    <source>
        <dbReference type="PROSITE" id="PS50011"/>
    </source>
</evidence>
<keyword evidence="7" id="KW-0723">Serine/threonine-protein kinase</keyword>
<dbReference type="FunFam" id="1.10.510.10:FF:000011">
    <property type="entry name" value="Non-specific serine/threonine protein kinase"/>
    <property type="match status" value="1"/>
</dbReference>
<dbReference type="GO" id="GO:0007411">
    <property type="term" value="P:axon guidance"/>
    <property type="evidence" value="ECO:0007669"/>
    <property type="project" value="UniProtKB-ARBA"/>
</dbReference>
<dbReference type="Pfam" id="PF00786">
    <property type="entry name" value="PBD"/>
    <property type="match status" value="1"/>
</dbReference>
<reference evidence="20" key="1">
    <citation type="submission" date="2022-11" db="UniProtKB">
        <authorList>
            <consortium name="WormBaseParasite"/>
        </authorList>
    </citation>
    <scope>IDENTIFICATION</scope>
</reference>
<feature type="compositionally biased region" description="Polar residues" evidence="16">
    <location>
        <begin position="147"/>
        <end position="168"/>
    </location>
</feature>
<feature type="compositionally biased region" description="Low complexity" evidence="16">
    <location>
        <begin position="239"/>
        <end position="255"/>
    </location>
</feature>
<evidence type="ECO:0000256" key="6">
    <source>
        <dbReference type="ARBA" id="ARBA00022490"/>
    </source>
</evidence>
<dbReference type="AlphaFoldDB" id="A0A914DKJ8"/>
<dbReference type="PROSITE" id="PS00108">
    <property type="entry name" value="PROTEIN_KINASE_ST"/>
    <property type="match status" value="1"/>
</dbReference>
<dbReference type="Gene3D" id="1.10.510.10">
    <property type="entry name" value="Transferase(Phosphotransferase) domain 1"/>
    <property type="match status" value="1"/>
</dbReference>
<evidence type="ECO:0000313" key="20">
    <source>
        <dbReference type="WBParaSite" id="ACRNAN_scaffold2888.g27687.t1"/>
    </source>
</evidence>
<evidence type="ECO:0000256" key="14">
    <source>
        <dbReference type="ARBA" id="ARBA00048679"/>
    </source>
</evidence>
<keyword evidence="5" id="KW-0217">Developmental protein</keyword>
<dbReference type="CDD" id="cd01093">
    <property type="entry name" value="CRIB_PAK_like"/>
    <property type="match status" value="1"/>
</dbReference>
<dbReference type="Proteomes" id="UP000887540">
    <property type="component" value="Unplaced"/>
</dbReference>
<evidence type="ECO:0000256" key="12">
    <source>
        <dbReference type="ARBA" id="ARBA00023273"/>
    </source>
</evidence>
<evidence type="ECO:0000313" key="19">
    <source>
        <dbReference type="Proteomes" id="UP000887540"/>
    </source>
</evidence>
<evidence type="ECO:0000256" key="9">
    <source>
        <dbReference type="ARBA" id="ARBA00022741"/>
    </source>
</evidence>
<dbReference type="GO" id="GO:0004674">
    <property type="term" value="F:protein serine/threonine kinase activity"/>
    <property type="evidence" value="ECO:0007669"/>
    <property type="project" value="UniProtKB-KW"/>
</dbReference>
<dbReference type="Gene3D" id="3.30.200.20">
    <property type="entry name" value="Phosphorylase Kinase, domain 1"/>
    <property type="match status" value="1"/>
</dbReference>